<evidence type="ECO:0000259" key="1">
    <source>
        <dbReference type="SMART" id="SM00507"/>
    </source>
</evidence>
<gene>
    <name evidence="2" type="ORF">KOM_12_157</name>
</gene>
<dbReference type="EMBL" id="MZ420154">
    <property type="protein sequence ID" value="QYA18426.1"/>
    <property type="molecule type" value="Genomic_DNA"/>
</dbReference>
<evidence type="ECO:0000313" key="2">
    <source>
        <dbReference type="EMBL" id="QYA18426.1"/>
    </source>
</evidence>
<sequence length="326" mass="38054">MTRSKIRRPDTAKRQAIFHRLFFIEDKQYDEAKRQAEEQVPYTDDLKDVKAMRTWYCTQKKKKAGTYKPPVLTAEAREKKRANDRRPEVILEHCIANKQRRLKNPEHVREVERRSRARNPVTRKLTNFLSDSKVGKARPILVDENTIKELYKSCCAYCGTDKSQRSLGVMGIDRVDNDKFYDYGNIVPCCYYCNRLKRDLAVNEFVDRCKVVAVNAPCINNQRVDIPVKVLQQKYDKCCKNATTREIQMSLSQDECCDIFKSHCHYCGKQPSIECPSGIDRKDSDGHYTIDNVVPSCWPCNHMKSDIPYDHFIEKCNEILKHNKVV</sequence>
<feature type="domain" description="HNH nuclease" evidence="1">
    <location>
        <begin position="251"/>
        <end position="302"/>
    </location>
</feature>
<organism evidence="2">
    <name type="scientific">Clandestinovirus</name>
    <dbReference type="NCBI Taxonomy" id="2831644"/>
    <lineage>
        <taxon>Viruses</taxon>
    </lineage>
</organism>
<dbReference type="Gene3D" id="3.30.40.220">
    <property type="match status" value="2"/>
</dbReference>
<dbReference type="InterPro" id="IPR003615">
    <property type="entry name" value="HNH_nuc"/>
</dbReference>
<keyword evidence="2" id="KW-0255">Endonuclease</keyword>
<proteinExistence type="predicted"/>
<dbReference type="CDD" id="cd00085">
    <property type="entry name" value="HNHc"/>
    <property type="match status" value="1"/>
</dbReference>
<feature type="domain" description="HNH nuclease" evidence="1">
    <location>
        <begin position="146"/>
        <end position="195"/>
    </location>
</feature>
<reference evidence="2" key="1">
    <citation type="submission" date="2021-06" db="EMBL/GenBank/DDBJ databases">
        <authorList>
            <person name="Rolland C."/>
        </authorList>
    </citation>
    <scope>NUCLEOTIDE SEQUENCE</scope>
    <source>
        <strain evidence="2">347.936635</strain>
    </source>
</reference>
<keyword evidence="2" id="KW-0540">Nuclease</keyword>
<dbReference type="GO" id="GO:0004519">
    <property type="term" value="F:endonuclease activity"/>
    <property type="evidence" value="ECO:0007669"/>
    <property type="project" value="UniProtKB-KW"/>
</dbReference>
<name>A0A8F8PK61_9VIRU</name>
<protein>
    <submittedName>
        <fullName evidence="2">Restriction endonuclease HNH</fullName>
    </submittedName>
</protein>
<accession>A0A8F8PK61</accession>
<keyword evidence="2" id="KW-0378">Hydrolase</keyword>
<dbReference type="SMART" id="SM00507">
    <property type="entry name" value="HNHc"/>
    <property type="match status" value="2"/>
</dbReference>